<dbReference type="PANTHER" id="PTHR11731:SF193">
    <property type="entry name" value="DIPEPTIDYL PEPTIDASE 9"/>
    <property type="match status" value="1"/>
</dbReference>
<accession>F2AXJ6</accession>
<organism evidence="2 3">
    <name type="scientific">Rhodopirellula baltica WH47</name>
    <dbReference type="NCBI Taxonomy" id="991778"/>
    <lineage>
        <taxon>Bacteria</taxon>
        <taxon>Pseudomonadati</taxon>
        <taxon>Planctomycetota</taxon>
        <taxon>Planctomycetia</taxon>
        <taxon>Pirellulales</taxon>
        <taxon>Pirellulaceae</taxon>
        <taxon>Rhodopirellula</taxon>
    </lineage>
</organism>
<evidence type="ECO:0000259" key="1">
    <source>
        <dbReference type="Pfam" id="PF00326"/>
    </source>
</evidence>
<dbReference type="Pfam" id="PF00326">
    <property type="entry name" value="Peptidase_S9"/>
    <property type="match status" value="1"/>
</dbReference>
<proteinExistence type="predicted"/>
<comment type="caution">
    <text evidence="2">The sequence shown here is derived from an EMBL/GenBank/DDBJ whole genome shotgun (WGS) entry which is preliminary data.</text>
</comment>
<dbReference type="InterPro" id="IPR029058">
    <property type="entry name" value="AB_hydrolase_fold"/>
</dbReference>
<protein>
    <submittedName>
        <fullName evidence="2">Protein containing Peptidase S9, prolyl oligopeptidase active site region domain</fullName>
        <ecNumber evidence="2">3.4.-.-</ecNumber>
    </submittedName>
</protein>
<dbReference type="InterPro" id="IPR001375">
    <property type="entry name" value="Peptidase_S9_cat"/>
</dbReference>
<feature type="domain" description="Peptidase S9 prolyl oligopeptidase catalytic" evidence="1">
    <location>
        <begin position="2"/>
        <end position="114"/>
    </location>
</feature>
<dbReference type="GO" id="GO:0006508">
    <property type="term" value="P:proteolysis"/>
    <property type="evidence" value="ECO:0007669"/>
    <property type="project" value="InterPro"/>
</dbReference>
<dbReference type="PANTHER" id="PTHR11731">
    <property type="entry name" value="PROTEASE FAMILY S9B,C DIPEPTIDYL-PEPTIDASE IV-RELATED"/>
    <property type="match status" value="1"/>
</dbReference>
<dbReference type="GO" id="GO:0008239">
    <property type="term" value="F:dipeptidyl-peptidase activity"/>
    <property type="evidence" value="ECO:0007669"/>
    <property type="project" value="TreeGrafter"/>
</dbReference>
<dbReference type="EMBL" id="AFAR01000219">
    <property type="protein sequence ID" value="EGF25619.1"/>
    <property type="molecule type" value="Genomic_DNA"/>
</dbReference>
<sequence>MGIAVAPVPDQLDYDTIYQERYMGLVTENREAFVQGSPITHASGLSDPLLLIHGTADDNVHYASSARLINRLIAENKQFQMMAYPGRTHSVSEGEGTRYHLRTMMTNFILQHLK</sequence>
<evidence type="ECO:0000313" key="3">
    <source>
        <dbReference type="Proteomes" id="UP000006222"/>
    </source>
</evidence>
<reference evidence="2 3" key="1">
    <citation type="journal article" date="2013" name="Mar. Genomics">
        <title>Expression of sulfatases in Rhodopirellula baltica and the diversity of sulfatases in the genus Rhodopirellula.</title>
        <authorList>
            <person name="Wegner C.E."/>
            <person name="Richter-Heitmann T."/>
            <person name="Klindworth A."/>
            <person name="Klockow C."/>
            <person name="Richter M."/>
            <person name="Achstetter T."/>
            <person name="Glockner F.O."/>
            <person name="Harder J."/>
        </authorList>
    </citation>
    <scope>NUCLEOTIDE SEQUENCE [LARGE SCALE GENOMIC DNA]</scope>
    <source>
        <strain evidence="2 3">WH47</strain>
    </source>
</reference>
<dbReference type="PATRIC" id="fig|991778.3.peg.4711"/>
<dbReference type="SUPFAM" id="SSF53474">
    <property type="entry name" value="alpha/beta-Hydrolases"/>
    <property type="match status" value="1"/>
</dbReference>
<gene>
    <name evidence="2" type="ORF">RBWH47_05859</name>
</gene>
<dbReference type="Gene3D" id="3.40.50.1820">
    <property type="entry name" value="alpha/beta hydrolase"/>
    <property type="match status" value="1"/>
</dbReference>
<evidence type="ECO:0000313" key="2">
    <source>
        <dbReference type="EMBL" id="EGF25619.1"/>
    </source>
</evidence>
<dbReference type="GO" id="GO:0008236">
    <property type="term" value="F:serine-type peptidase activity"/>
    <property type="evidence" value="ECO:0007669"/>
    <property type="project" value="InterPro"/>
</dbReference>
<dbReference type="EC" id="3.4.-.-" evidence="2"/>
<dbReference type="InterPro" id="IPR050278">
    <property type="entry name" value="Serine_Prot_S9B/DPPIV"/>
</dbReference>
<dbReference type="AlphaFoldDB" id="F2AXJ6"/>
<dbReference type="Proteomes" id="UP000006222">
    <property type="component" value="Unassembled WGS sequence"/>
</dbReference>
<name>F2AXJ6_RHOBT</name>
<keyword evidence="2" id="KW-0378">Hydrolase</keyword>